<dbReference type="InterPro" id="IPR000182">
    <property type="entry name" value="GNAT_dom"/>
</dbReference>
<name>A0A5C1DKC7_9NEIS</name>
<protein>
    <submittedName>
        <fullName evidence="2">GNAT family N-acetyltransferase</fullName>
    </submittedName>
</protein>
<dbReference type="RefSeq" id="WP_149298517.1">
    <property type="nucleotide sequence ID" value="NZ_CP043473.1"/>
</dbReference>
<keyword evidence="2" id="KW-0808">Transferase</keyword>
<dbReference type="AlphaFoldDB" id="A0A5C1DKC7"/>
<keyword evidence="3" id="KW-1185">Reference proteome</keyword>
<feature type="domain" description="N-acetyltransferase" evidence="1">
    <location>
        <begin position="3"/>
        <end position="157"/>
    </location>
</feature>
<proteinExistence type="predicted"/>
<evidence type="ECO:0000259" key="1">
    <source>
        <dbReference type="PROSITE" id="PS51186"/>
    </source>
</evidence>
<reference evidence="2 3" key="1">
    <citation type="submission" date="2019-08" db="EMBL/GenBank/DDBJ databases">
        <title>Chromobacterium paludis, a novel bacterium isolated from a Maryland marsh pond.</title>
        <authorList>
            <person name="Blackburn M.B."/>
            <person name="Gundersen-Rindal D.E."/>
        </authorList>
    </citation>
    <scope>NUCLEOTIDE SEQUENCE [LARGE SCALE GENOMIC DNA]</scope>
    <source>
        <strain evidence="3">IIBBL 257-1</strain>
    </source>
</reference>
<evidence type="ECO:0000313" key="3">
    <source>
        <dbReference type="Proteomes" id="UP000322079"/>
    </source>
</evidence>
<dbReference type="SUPFAM" id="SSF55729">
    <property type="entry name" value="Acyl-CoA N-acyltransferases (Nat)"/>
    <property type="match status" value="1"/>
</dbReference>
<dbReference type="GO" id="GO:0016747">
    <property type="term" value="F:acyltransferase activity, transferring groups other than amino-acyl groups"/>
    <property type="evidence" value="ECO:0007669"/>
    <property type="project" value="InterPro"/>
</dbReference>
<dbReference type="CDD" id="cd04301">
    <property type="entry name" value="NAT_SF"/>
    <property type="match status" value="1"/>
</dbReference>
<dbReference type="EMBL" id="CP043473">
    <property type="protein sequence ID" value="QEL57155.1"/>
    <property type="molecule type" value="Genomic_DNA"/>
</dbReference>
<gene>
    <name evidence="2" type="ORF">FYK34_17115</name>
</gene>
<evidence type="ECO:0000313" key="2">
    <source>
        <dbReference type="EMBL" id="QEL57155.1"/>
    </source>
</evidence>
<dbReference type="Proteomes" id="UP000322079">
    <property type="component" value="Chromosome"/>
</dbReference>
<accession>A0A5C1DKC7</accession>
<dbReference type="Pfam" id="PF00583">
    <property type="entry name" value="Acetyltransf_1"/>
    <property type="match status" value="1"/>
</dbReference>
<dbReference type="PROSITE" id="PS51186">
    <property type="entry name" value="GNAT"/>
    <property type="match status" value="1"/>
</dbReference>
<dbReference type="InterPro" id="IPR016181">
    <property type="entry name" value="Acyl_CoA_acyltransferase"/>
</dbReference>
<sequence length="157" mass="17431">MNVILKPAGQADAQVLHRMQVESFLPLLLKYQDHDLSPACESLARLTEKLRQPGAVFYLIERDGQVVGGMRVIAQAESGCCRISPIFILPAFQGQGIAQAAMREVEGLHQPRHGWRLDTILEERGHCHLYEKLGYARLGPATFIQPGMHLIGYGKAC</sequence>
<dbReference type="Gene3D" id="3.40.630.30">
    <property type="match status" value="1"/>
</dbReference>
<organism evidence="2 3">
    <name type="scientific">Chromobacterium paludis</name>
    <dbReference type="NCBI Taxonomy" id="2605945"/>
    <lineage>
        <taxon>Bacteria</taxon>
        <taxon>Pseudomonadati</taxon>
        <taxon>Pseudomonadota</taxon>
        <taxon>Betaproteobacteria</taxon>
        <taxon>Neisseriales</taxon>
        <taxon>Chromobacteriaceae</taxon>
        <taxon>Chromobacterium</taxon>
    </lineage>
</organism>
<dbReference type="KEGG" id="chrm:FYK34_17115"/>